<evidence type="ECO:0000256" key="1">
    <source>
        <dbReference type="SAM" id="MobiDB-lite"/>
    </source>
</evidence>
<protein>
    <submittedName>
        <fullName evidence="3">Serine/threonine protein phosphatase</fullName>
    </submittedName>
</protein>
<dbReference type="InterPro" id="IPR050126">
    <property type="entry name" value="Ap4A_hydrolase"/>
</dbReference>
<proteinExistence type="predicted"/>
<name>A0A7K3NGW4_9BACT</name>
<gene>
    <name evidence="3" type="ORF">G3N56_01630</name>
</gene>
<dbReference type="Proteomes" id="UP000469724">
    <property type="component" value="Unassembled WGS sequence"/>
</dbReference>
<dbReference type="PANTHER" id="PTHR42850">
    <property type="entry name" value="METALLOPHOSPHOESTERASE"/>
    <property type="match status" value="1"/>
</dbReference>
<evidence type="ECO:0000313" key="4">
    <source>
        <dbReference type="Proteomes" id="UP000469724"/>
    </source>
</evidence>
<dbReference type="GO" id="GO:0016791">
    <property type="term" value="F:phosphatase activity"/>
    <property type="evidence" value="ECO:0007669"/>
    <property type="project" value="TreeGrafter"/>
</dbReference>
<organism evidence="3 4">
    <name type="scientific">Desulfolutivibrio sulfodismutans</name>
    <dbReference type="NCBI Taxonomy" id="63561"/>
    <lineage>
        <taxon>Bacteria</taxon>
        <taxon>Pseudomonadati</taxon>
        <taxon>Thermodesulfobacteriota</taxon>
        <taxon>Desulfovibrionia</taxon>
        <taxon>Desulfovibrionales</taxon>
        <taxon>Desulfovibrionaceae</taxon>
        <taxon>Desulfolutivibrio</taxon>
    </lineage>
</organism>
<dbReference type="InterPro" id="IPR004843">
    <property type="entry name" value="Calcineurin-like_PHP"/>
</dbReference>
<dbReference type="GO" id="GO:0008803">
    <property type="term" value="F:bis(5'-nucleosyl)-tetraphosphatase (symmetrical) activity"/>
    <property type="evidence" value="ECO:0007669"/>
    <property type="project" value="TreeGrafter"/>
</dbReference>
<evidence type="ECO:0000259" key="2">
    <source>
        <dbReference type="Pfam" id="PF00149"/>
    </source>
</evidence>
<dbReference type="GO" id="GO:0110154">
    <property type="term" value="P:RNA decapping"/>
    <property type="evidence" value="ECO:0007669"/>
    <property type="project" value="TreeGrafter"/>
</dbReference>
<accession>A0A7K3NGW4</accession>
<evidence type="ECO:0000313" key="3">
    <source>
        <dbReference type="EMBL" id="NDY55444.1"/>
    </source>
</evidence>
<dbReference type="PANTHER" id="PTHR42850:SF4">
    <property type="entry name" value="ZINC-DEPENDENT ENDOPOLYPHOSPHATASE"/>
    <property type="match status" value="1"/>
</dbReference>
<feature type="domain" description="Calcineurin-like phosphoesterase" evidence="2">
    <location>
        <begin position="39"/>
        <end position="176"/>
    </location>
</feature>
<dbReference type="Pfam" id="PF00149">
    <property type="entry name" value="Metallophos"/>
    <property type="match status" value="1"/>
</dbReference>
<dbReference type="EMBL" id="JAAGRQ010000004">
    <property type="protein sequence ID" value="NDY55444.1"/>
    <property type="molecule type" value="Genomic_DNA"/>
</dbReference>
<reference evidence="3 4" key="1">
    <citation type="submission" date="2020-02" db="EMBL/GenBank/DDBJ databases">
        <title>Comparative genomics of sulfur disproportionating microorganisms.</title>
        <authorList>
            <person name="Ward L.M."/>
            <person name="Bertran E."/>
            <person name="Johnston D.T."/>
        </authorList>
    </citation>
    <scope>NUCLEOTIDE SEQUENCE [LARGE SCALE GENOMIC DNA]</scope>
    <source>
        <strain evidence="3 4">DSM 3696</strain>
    </source>
</reference>
<keyword evidence="4" id="KW-1185">Reference proteome</keyword>
<feature type="region of interest" description="Disordered" evidence="1">
    <location>
        <begin position="1"/>
        <end position="31"/>
    </location>
</feature>
<dbReference type="SUPFAM" id="SSF56300">
    <property type="entry name" value="Metallo-dependent phosphatases"/>
    <property type="match status" value="1"/>
</dbReference>
<dbReference type="Gene3D" id="3.60.21.10">
    <property type="match status" value="1"/>
</dbReference>
<sequence>MDAPVFGLHPLPGDRGPLPSRRLETGGSSSASGTAAQAIFAVGDIHGHADRLEALLGRLAGMAPGARLVFLGDYVNRGPQSRLVLDRLLSLRRERPDTVFLMGNHEAALLRYDATRSSDDLRFLRGVGFQATLDSYGSPPGFSGLDFMPREHLEFLHGLGRWLRIGSYVFFHSPLPWGVDPDLATDTGLEMLLANRTPDCAGWRASGQTLVFGHVPLTTPLVAPGLIGVDTGAGREGLLTAVELPAVRFHHA</sequence>
<comment type="caution">
    <text evidence="3">The sequence shown here is derived from an EMBL/GenBank/DDBJ whole genome shotgun (WGS) entry which is preliminary data.</text>
</comment>
<dbReference type="GO" id="GO:0005737">
    <property type="term" value="C:cytoplasm"/>
    <property type="evidence" value="ECO:0007669"/>
    <property type="project" value="TreeGrafter"/>
</dbReference>
<dbReference type="AlphaFoldDB" id="A0A7K3NGW4"/>
<dbReference type="InterPro" id="IPR029052">
    <property type="entry name" value="Metallo-depent_PP-like"/>
</dbReference>